<reference evidence="6" key="1">
    <citation type="submission" date="2016-10" db="EMBL/GenBank/DDBJ databases">
        <authorList>
            <person name="Varghese N."/>
            <person name="Submissions S."/>
        </authorList>
    </citation>
    <scope>NUCLEOTIDE SEQUENCE [LARGE SCALE GENOMIC DNA]</scope>
    <source>
        <strain evidence="6">CGMCC 1.10121</strain>
    </source>
</reference>
<dbReference type="AlphaFoldDB" id="A0A1H8V3Y7"/>
<accession>A0A1H8V3Y7</accession>
<protein>
    <submittedName>
        <fullName evidence="5">NTE family protein</fullName>
    </submittedName>
</protein>
<evidence type="ECO:0000259" key="4">
    <source>
        <dbReference type="PROSITE" id="PS51635"/>
    </source>
</evidence>
<dbReference type="Proteomes" id="UP000199126">
    <property type="component" value="Unassembled WGS sequence"/>
</dbReference>
<dbReference type="InterPro" id="IPR016035">
    <property type="entry name" value="Acyl_Trfase/lysoPLipase"/>
</dbReference>
<dbReference type="EMBL" id="FODV01000014">
    <property type="protein sequence ID" value="SEP10106.1"/>
    <property type="molecule type" value="Genomic_DNA"/>
</dbReference>
<dbReference type="SUPFAM" id="SSF52151">
    <property type="entry name" value="FabD/lysophospholipase-like"/>
    <property type="match status" value="1"/>
</dbReference>
<keyword evidence="2" id="KW-0442">Lipid degradation</keyword>
<evidence type="ECO:0000256" key="2">
    <source>
        <dbReference type="ARBA" id="ARBA00022963"/>
    </source>
</evidence>
<evidence type="ECO:0000313" key="5">
    <source>
        <dbReference type="EMBL" id="SEP10106.1"/>
    </source>
</evidence>
<dbReference type="PANTHER" id="PTHR14226:SF78">
    <property type="entry name" value="SLR0060 PROTEIN"/>
    <property type="match status" value="1"/>
</dbReference>
<dbReference type="GO" id="GO:0016042">
    <property type="term" value="P:lipid catabolic process"/>
    <property type="evidence" value="ECO:0007669"/>
    <property type="project" value="UniProtKB-KW"/>
</dbReference>
<keyword evidence="1" id="KW-0378">Hydrolase</keyword>
<evidence type="ECO:0000256" key="3">
    <source>
        <dbReference type="ARBA" id="ARBA00023098"/>
    </source>
</evidence>
<keyword evidence="3" id="KW-0443">Lipid metabolism</keyword>
<organism evidence="5 6">
    <name type="scientific">Halogranum amylolyticum</name>
    <dbReference type="NCBI Taxonomy" id="660520"/>
    <lineage>
        <taxon>Archaea</taxon>
        <taxon>Methanobacteriati</taxon>
        <taxon>Methanobacteriota</taxon>
        <taxon>Stenosarchaea group</taxon>
        <taxon>Halobacteria</taxon>
        <taxon>Halobacteriales</taxon>
        <taxon>Haloferacaceae</taxon>
    </lineage>
</organism>
<feature type="domain" description="PNPLA" evidence="4">
    <location>
        <begin position="11"/>
        <end position="204"/>
    </location>
</feature>
<dbReference type="RefSeq" id="WP_089826787.1">
    <property type="nucleotide sequence ID" value="NZ_FODV01000014.1"/>
</dbReference>
<proteinExistence type="predicted"/>
<dbReference type="InterPro" id="IPR002641">
    <property type="entry name" value="PNPLA_dom"/>
</dbReference>
<dbReference type="GO" id="GO:0016787">
    <property type="term" value="F:hydrolase activity"/>
    <property type="evidence" value="ECO:0007669"/>
    <property type="project" value="UniProtKB-KW"/>
</dbReference>
<sequence length="330" mass="35981">MVEDMETTVAIACQGGGSHTAFTAGVLRAILQELPDEYEIGALSGTSGGAMCAALAWDGLRRGDTQGAIDRLEAFWNDIAAETPWDRFVNNAALLGSRLTAEFGSFGVSPYRHSGSVSAQRELRETVERHVQFDDDVPSSPPHLFVGAVDVESGSFQVFANGEQNSAALLASAAIPNFFRAVEINGAGHWDGLFSQNPPIRHFVSEVDPEEKPDEIWIVRINPVATSETPHSLADIADRRNELAGNLSLEQEKHMIEAINDLIDEGVIDDERYKPIELREIDLDMELDLESKLDRSPDFLEDLMERGEAKASAFWTATETASRANGHGGS</sequence>
<keyword evidence="6" id="KW-1185">Reference proteome</keyword>
<dbReference type="PROSITE" id="PS51635">
    <property type="entry name" value="PNPLA"/>
    <property type="match status" value="1"/>
</dbReference>
<evidence type="ECO:0000313" key="6">
    <source>
        <dbReference type="Proteomes" id="UP000199126"/>
    </source>
</evidence>
<gene>
    <name evidence="5" type="ORF">SAMN04487948_11420</name>
</gene>
<evidence type="ECO:0000256" key="1">
    <source>
        <dbReference type="ARBA" id="ARBA00022801"/>
    </source>
</evidence>
<dbReference type="OrthoDB" id="371677at2157"/>
<name>A0A1H8V3Y7_9EURY</name>
<dbReference type="Gene3D" id="3.40.1090.10">
    <property type="entry name" value="Cytosolic phospholipase A2 catalytic domain"/>
    <property type="match status" value="2"/>
</dbReference>
<dbReference type="InterPro" id="IPR050301">
    <property type="entry name" value="NTE"/>
</dbReference>
<dbReference type="Pfam" id="PF01734">
    <property type="entry name" value="Patatin"/>
    <property type="match status" value="1"/>
</dbReference>
<dbReference type="PANTHER" id="PTHR14226">
    <property type="entry name" value="NEUROPATHY TARGET ESTERASE/SWISS CHEESE D.MELANOGASTER"/>
    <property type="match status" value="1"/>
</dbReference>